<evidence type="ECO:0000259" key="1">
    <source>
        <dbReference type="Pfam" id="PF20405"/>
    </source>
</evidence>
<dbReference type="AlphaFoldDB" id="A0A380C668"/>
<evidence type="ECO:0000313" key="3">
    <source>
        <dbReference type="EMBL" id="SUJ13964.1"/>
    </source>
</evidence>
<reference evidence="3 4" key="1">
    <citation type="submission" date="2018-06" db="EMBL/GenBank/DDBJ databases">
        <authorList>
            <consortium name="Pathogen Informatics"/>
            <person name="Doyle S."/>
        </authorList>
    </citation>
    <scope>NUCLEOTIDE SEQUENCE [LARGE SCALE GENOMIC DNA]</scope>
    <source>
        <strain evidence="3 4">NCTC11388</strain>
    </source>
</reference>
<sequence>MDKTAPEFKDFALILAWPDSTIRGDEAWMMFFKKIGIVKNLNFKVGHTGIVLVSAASGKLLYYDFGRYISPRGHGRARSKESDPRLAINFKARFDEQGKISNLENIVRHFESMREDMQGFGELYFSVAEDINFDQAKNYADSIVLQGSTPYGAIARGNNNCSRFITRLLFNSSQKYTWLHWINFPETIKSSPISNVVNANHCRSVYSYSPANGLKNFRMNRWQSFLFLLSKLADNVRSKKAALLPDDLIIGGMECDCKPASVPEESQYLGGVGEGAWYAFRIMGNQQLIVSRYTPTGQWEYSVVGVADPALDPEQPFQITYDSHLMTTHVIQRSMKFNIRHVKRLSNSELPFPRTAEQSA</sequence>
<dbReference type="Proteomes" id="UP000254893">
    <property type="component" value="Unassembled WGS sequence"/>
</dbReference>
<gene>
    <name evidence="3" type="ORF">NCTC11388_02314</name>
</gene>
<dbReference type="EMBL" id="UGYW01000002">
    <property type="protein sequence ID" value="SUJ13964.1"/>
    <property type="molecule type" value="Genomic_DNA"/>
</dbReference>
<organism evidence="3 4">
    <name type="scientific">Sphingobacterium spiritivorum</name>
    <name type="common">Flavobacterium spiritivorum</name>
    <dbReference type="NCBI Taxonomy" id="258"/>
    <lineage>
        <taxon>Bacteria</taxon>
        <taxon>Pseudomonadati</taxon>
        <taxon>Bacteroidota</taxon>
        <taxon>Sphingobacteriia</taxon>
        <taxon>Sphingobacteriales</taxon>
        <taxon>Sphingobacteriaceae</taxon>
        <taxon>Sphingobacterium</taxon>
    </lineage>
</organism>
<dbReference type="InterPro" id="IPR057382">
    <property type="entry name" value="TseH"/>
</dbReference>
<dbReference type="Pfam" id="PF20405">
    <property type="entry name" value="DUF6695"/>
    <property type="match status" value="1"/>
</dbReference>
<evidence type="ECO:0000313" key="4">
    <source>
        <dbReference type="Proteomes" id="UP000254893"/>
    </source>
</evidence>
<feature type="domain" description="Type VI secretion system effector TseH-like" evidence="2">
    <location>
        <begin position="12"/>
        <end position="177"/>
    </location>
</feature>
<dbReference type="RefSeq" id="WP_115170210.1">
    <property type="nucleotide sequence ID" value="NZ_UGYW01000002.1"/>
</dbReference>
<feature type="domain" description="DUF6695" evidence="1">
    <location>
        <begin position="267"/>
        <end position="341"/>
    </location>
</feature>
<proteinExistence type="predicted"/>
<dbReference type="InterPro" id="IPR046517">
    <property type="entry name" value="DUF6695"/>
</dbReference>
<evidence type="ECO:0000259" key="2">
    <source>
        <dbReference type="Pfam" id="PF25218"/>
    </source>
</evidence>
<dbReference type="Pfam" id="PF25218">
    <property type="entry name" value="TseH"/>
    <property type="match status" value="1"/>
</dbReference>
<protein>
    <submittedName>
        <fullName evidence="3">Uncharacterized protein</fullName>
    </submittedName>
</protein>
<accession>A0A380C668</accession>
<name>A0A380C668_SPHSI</name>